<dbReference type="EMBL" id="JACAZH010000008">
    <property type="protein sequence ID" value="KAF7361450.1"/>
    <property type="molecule type" value="Genomic_DNA"/>
</dbReference>
<proteinExistence type="predicted"/>
<dbReference type="Proteomes" id="UP000623467">
    <property type="component" value="Unassembled WGS sequence"/>
</dbReference>
<evidence type="ECO:0000313" key="3">
    <source>
        <dbReference type="Proteomes" id="UP000623467"/>
    </source>
</evidence>
<feature type="region of interest" description="Disordered" evidence="1">
    <location>
        <begin position="21"/>
        <end position="44"/>
    </location>
</feature>
<gene>
    <name evidence="2" type="ORF">MSAN_01178100</name>
</gene>
<organism evidence="2 3">
    <name type="scientific">Mycena sanguinolenta</name>
    <dbReference type="NCBI Taxonomy" id="230812"/>
    <lineage>
        <taxon>Eukaryota</taxon>
        <taxon>Fungi</taxon>
        <taxon>Dikarya</taxon>
        <taxon>Basidiomycota</taxon>
        <taxon>Agaricomycotina</taxon>
        <taxon>Agaricomycetes</taxon>
        <taxon>Agaricomycetidae</taxon>
        <taxon>Agaricales</taxon>
        <taxon>Marasmiineae</taxon>
        <taxon>Mycenaceae</taxon>
        <taxon>Mycena</taxon>
    </lineage>
</organism>
<dbReference type="AlphaFoldDB" id="A0A8H7D4S5"/>
<keyword evidence="3" id="KW-1185">Reference proteome</keyword>
<reference evidence="2" key="1">
    <citation type="submission" date="2020-05" db="EMBL/GenBank/DDBJ databases">
        <title>Mycena genomes resolve the evolution of fungal bioluminescence.</title>
        <authorList>
            <person name="Tsai I.J."/>
        </authorList>
    </citation>
    <scope>NUCLEOTIDE SEQUENCE</scope>
    <source>
        <strain evidence="2">160909Yilan</strain>
    </source>
</reference>
<name>A0A8H7D4S5_9AGAR</name>
<dbReference type="Gene3D" id="6.10.140.100">
    <property type="match status" value="1"/>
</dbReference>
<comment type="caution">
    <text evidence="2">The sequence shown here is derived from an EMBL/GenBank/DDBJ whole genome shotgun (WGS) entry which is preliminary data.</text>
</comment>
<evidence type="ECO:0000313" key="2">
    <source>
        <dbReference type="EMBL" id="KAF7361450.1"/>
    </source>
</evidence>
<protein>
    <submittedName>
        <fullName evidence="2">Uncharacterized protein</fullName>
    </submittedName>
</protein>
<dbReference type="Pfam" id="PF02809">
    <property type="entry name" value="UIM"/>
    <property type="match status" value="1"/>
</dbReference>
<dbReference type="PROSITE" id="PS50330">
    <property type="entry name" value="UIM"/>
    <property type="match status" value="1"/>
</dbReference>
<accession>A0A8H7D4S5</accession>
<dbReference type="InterPro" id="IPR003903">
    <property type="entry name" value="UIM_dom"/>
</dbReference>
<evidence type="ECO:0000256" key="1">
    <source>
        <dbReference type="SAM" id="MobiDB-lite"/>
    </source>
</evidence>
<sequence>MPEFFTVAFAVYGAYQGLRKARKAAKRLGPPEVSSPDSETVPDDAEDADLARAIAQSLQEMELQQRPRLDILPTVVNTAATPDDPDDRIFRPHSPATVPHQQAESNWEARPNEEFFPHSFEHSTSRYDDDLGEDALQPLGPLGASLIIAGQVEGQARVRHTGGEGGRGEGLNLGQMSFHNSYVNLIINGGTGGDGGAAGTIAGGTGLECTIQIRSSSLSSPPPLPPRRRPG</sequence>